<dbReference type="NCBIfam" id="TIGR01185">
    <property type="entry name" value="devC"/>
    <property type="match status" value="1"/>
</dbReference>
<dbReference type="Proteomes" id="UP001268256">
    <property type="component" value="Unassembled WGS sequence"/>
</dbReference>
<evidence type="ECO:0000256" key="1">
    <source>
        <dbReference type="ARBA" id="ARBA00004651"/>
    </source>
</evidence>
<evidence type="ECO:0000313" key="10">
    <source>
        <dbReference type="Proteomes" id="UP001268256"/>
    </source>
</evidence>
<evidence type="ECO:0000256" key="6">
    <source>
        <dbReference type="ARBA" id="ARBA00023136"/>
    </source>
</evidence>
<dbReference type="InterPro" id="IPR003838">
    <property type="entry name" value="ABC3_permease_C"/>
</dbReference>
<evidence type="ECO:0000313" key="9">
    <source>
        <dbReference type="EMBL" id="MDS3860250.1"/>
    </source>
</evidence>
<accession>A0AAE4JVD8</accession>
<keyword evidence="2" id="KW-0813">Transport</keyword>
<protein>
    <submittedName>
        <fullName evidence="9">ABC transporter permease DevC</fullName>
    </submittedName>
</protein>
<comment type="subcellular location">
    <subcellularLocation>
        <location evidence="1">Cell membrane</location>
        <topology evidence="1">Multi-pass membrane protein</topology>
    </subcellularLocation>
</comment>
<dbReference type="PANTHER" id="PTHR43738:SF1">
    <property type="entry name" value="HEMIN TRANSPORT SYSTEM PERMEASE PROTEIN HRTB-RELATED"/>
    <property type="match status" value="1"/>
</dbReference>
<feature type="transmembrane region" description="Helical" evidence="7">
    <location>
        <begin position="267"/>
        <end position="291"/>
    </location>
</feature>
<evidence type="ECO:0000256" key="2">
    <source>
        <dbReference type="ARBA" id="ARBA00022448"/>
    </source>
</evidence>
<dbReference type="PIRSF" id="PIRSF031773">
    <property type="entry name" value="DevC"/>
    <property type="match status" value="1"/>
</dbReference>
<dbReference type="Pfam" id="PF02687">
    <property type="entry name" value="FtsX"/>
    <property type="match status" value="1"/>
</dbReference>
<feature type="transmembrane region" description="Helical" evidence="7">
    <location>
        <begin position="26"/>
        <end position="46"/>
    </location>
</feature>
<keyword evidence="3" id="KW-1003">Cell membrane</keyword>
<evidence type="ECO:0000256" key="5">
    <source>
        <dbReference type="ARBA" id="ARBA00022989"/>
    </source>
</evidence>
<feature type="transmembrane region" description="Helical" evidence="7">
    <location>
        <begin position="323"/>
        <end position="344"/>
    </location>
</feature>
<reference evidence="10" key="1">
    <citation type="submission" date="2023-07" db="EMBL/GenBank/DDBJ databases">
        <authorList>
            <person name="Luz R."/>
            <person name="Cordeiro R."/>
            <person name="Fonseca A."/>
            <person name="Goncalves V."/>
        </authorList>
    </citation>
    <scope>NUCLEOTIDE SEQUENCE [LARGE SCALE GENOMIC DNA]</scope>
    <source>
        <strain evidence="10">BACA0444</strain>
    </source>
</reference>
<evidence type="ECO:0000256" key="7">
    <source>
        <dbReference type="SAM" id="Phobius"/>
    </source>
</evidence>
<evidence type="ECO:0000259" key="8">
    <source>
        <dbReference type="Pfam" id="PF02687"/>
    </source>
</evidence>
<evidence type="ECO:0000256" key="3">
    <source>
        <dbReference type="ARBA" id="ARBA00022475"/>
    </source>
</evidence>
<dbReference type="PANTHER" id="PTHR43738">
    <property type="entry name" value="ABC TRANSPORTER, MEMBRANE PROTEIN"/>
    <property type="match status" value="1"/>
</dbReference>
<dbReference type="InterPro" id="IPR005891">
    <property type="entry name" value="DevC"/>
</dbReference>
<keyword evidence="6 7" id="KW-0472">Membrane</keyword>
<sequence>MKTWLDRLKNRTPLGWLQLSHEKGRFLVALAGIAFADVLMFMQLGFQNALYESNTRFHQNINADIVLISPQARNLVNLSTIPRRRLYQAMNVPGVATAQALYTNFSDWRNPQTRQKTAILIVGFSPERSALALPAVANHLNDLKLPDYYLFDQASRGDYQDVIAQLQQGQIVTTEIERHTIYLSQTFAIGASFATDGTLITSDQSFLRLFPRRQATAVSAGLISLQPGANAEQVATTLRATLPEDVRVLTKAAFIQFEKDYWTRNTAIGFVFGLGTVMGFIVGVVIVYQVLSTDVNAHLGEYATFKAMGYRDRYLLGIVFEEAIIMAGLGFIPGLGVSLGLYVLTRNATSLPIAMTLGRSILVFLVTLGMCGISGMIATRKLQQADPADSF</sequence>
<feature type="transmembrane region" description="Helical" evidence="7">
    <location>
        <begin position="356"/>
        <end position="378"/>
    </location>
</feature>
<organism evidence="9 10">
    <name type="scientific">Pseudocalidococcus azoricus BACA0444</name>
    <dbReference type="NCBI Taxonomy" id="2918990"/>
    <lineage>
        <taxon>Bacteria</taxon>
        <taxon>Bacillati</taxon>
        <taxon>Cyanobacteriota</taxon>
        <taxon>Cyanophyceae</taxon>
        <taxon>Acaryochloridales</taxon>
        <taxon>Thermosynechococcaceae</taxon>
        <taxon>Pseudocalidococcus</taxon>
        <taxon>Pseudocalidococcus azoricus</taxon>
    </lineage>
</organism>
<dbReference type="AlphaFoldDB" id="A0AAE4JVD8"/>
<evidence type="ECO:0000256" key="4">
    <source>
        <dbReference type="ARBA" id="ARBA00022692"/>
    </source>
</evidence>
<keyword evidence="4 7" id="KW-0812">Transmembrane</keyword>
<name>A0AAE4JVD8_9CYAN</name>
<keyword evidence="5 7" id="KW-1133">Transmembrane helix</keyword>
<proteinExistence type="predicted"/>
<comment type="caution">
    <text evidence="9">The sequence shown here is derived from an EMBL/GenBank/DDBJ whole genome shotgun (WGS) entry which is preliminary data.</text>
</comment>
<dbReference type="InterPro" id="IPR051125">
    <property type="entry name" value="ABC-4/HrtB_transporter"/>
</dbReference>
<dbReference type="GO" id="GO:0005886">
    <property type="term" value="C:plasma membrane"/>
    <property type="evidence" value="ECO:0007669"/>
    <property type="project" value="UniProtKB-SubCell"/>
</dbReference>
<dbReference type="RefSeq" id="WP_322877531.1">
    <property type="nucleotide sequence ID" value="NZ_JAVMIP010000003.1"/>
</dbReference>
<feature type="domain" description="ABC3 transporter permease C-terminal" evidence="8">
    <location>
        <begin position="277"/>
        <end position="382"/>
    </location>
</feature>
<gene>
    <name evidence="9" type="primary">devC</name>
    <name evidence="9" type="ORF">RIF25_05465</name>
</gene>
<dbReference type="EMBL" id="JAVMIP010000003">
    <property type="protein sequence ID" value="MDS3860250.1"/>
    <property type="molecule type" value="Genomic_DNA"/>
</dbReference>
<keyword evidence="10" id="KW-1185">Reference proteome</keyword>